<sequence>MPSSDFCQLFLNCSNTHGNGTNRELVDCGTRMFPSLSFSLLSVSLVSMNKNDVLKRPPDILPKHLEMAVGEQNFRHEYDEDAREICWVVSTEWKLLGDLSDGFMCTPIQ</sequence>
<proteinExistence type="predicted"/>
<organism evidence="1 2">
    <name type="scientific">Sclerotinia trifoliorum</name>
    <dbReference type="NCBI Taxonomy" id="28548"/>
    <lineage>
        <taxon>Eukaryota</taxon>
        <taxon>Fungi</taxon>
        <taxon>Dikarya</taxon>
        <taxon>Ascomycota</taxon>
        <taxon>Pezizomycotina</taxon>
        <taxon>Leotiomycetes</taxon>
        <taxon>Helotiales</taxon>
        <taxon>Sclerotiniaceae</taxon>
        <taxon>Sclerotinia</taxon>
    </lineage>
</organism>
<reference evidence="1" key="1">
    <citation type="submission" date="2020-10" db="EMBL/GenBank/DDBJ databases">
        <authorList>
            <person name="Kusch S."/>
        </authorList>
    </citation>
    <scope>NUCLEOTIDE SEQUENCE</scope>
    <source>
        <strain evidence="1">SwB9</strain>
    </source>
</reference>
<accession>A0A8H2VN52</accession>
<evidence type="ECO:0000313" key="2">
    <source>
        <dbReference type="Proteomes" id="UP000624404"/>
    </source>
</evidence>
<name>A0A8H2VN52_9HELO</name>
<gene>
    <name evidence="1" type="ORF">SCLTRI_LOCUS1069</name>
</gene>
<dbReference type="EMBL" id="CAJHIA010000004">
    <property type="protein sequence ID" value="CAD6441279.1"/>
    <property type="molecule type" value="Genomic_DNA"/>
</dbReference>
<dbReference type="AlphaFoldDB" id="A0A8H2VN52"/>
<dbReference type="Proteomes" id="UP000624404">
    <property type="component" value="Unassembled WGS sequence"/>
</dbReference>
<comment type="caution">
    <text evidence="1">The sequence shown here is derived from an EMBL/GenBank/DDBJ whole genome shotgun (WGS) entry which is preliminary data.</text>
</comment>
<keyword evidence="2" id="KW-1185">Reference proteome</keyword>
<evidence type="ECO:0000313" key="1">
    <source>
        <dbReference type="EMBL" id="CAD6441279.1"/>
    </source>
</evidence>
<protein>
    <submittedName>
        <fullName evidence="1">Abd7ba81-4b73-499c-b18d-f0478a1d8879</fullName>
    </submittedName>
</protein>